<protein>
    <submittedName>
        <fullName evidence="1">Uncharacterized protein</fullName>
    </submittedName>
</protein>
<organism evidence="1 2">
    <name type="scientific">Pseudosporangium ferrugineum</name>
    <dbReference type="NCBI Taxonomy" id="439699"/>
    <lineage>
        <taxon>Bacteria</taxon>
        <taxon>Bacillati</taxon>
        <taxon>Actinomycetota</taxon>
        <taxon>Actinomycetes</taxon>
        <taxon>Micromonosporales</taxon>
        <taxon>Micromonosporaceae</taxon>
        <taxon>Pseudosporangium</taxon>
    </lineage>
</organism>
<accession>A0A2T0RS74</accession>
<evidence type="ECO:0000313" key="1">
    <source>
        <dbReference type="EMBL" id="PRY24055.1"/>
    </source>
</evidence>
<dbReference type="AlphaFoldDB" id="A0A2T0RS74"/>
<proteinExistence type="predicted"/>
<comment type="caution">
    <text evidence="1">The sequence shown here is derived from an EMBL/GenBank/DDBJ whole genome shotgun (WGS) entry which is preliminary data.</text>
</comment>
<gene>
    <name evidence="1" type="ORF">CLV70_114188</name>
</gene>
<name>A0A2T0RS74_9ACTN</name>
<evidence type="ECO:0000313" key="2">
    <source>
        <dbReference type="Proteomes" id="UP000239209"/>
    </source>
</evidence>
<reference evidence="1 2" key="1">
    <citation type="submission" date="2018-03" db="EMBL/GenBank/DDBJ databases">
        <title>Genomic Encyclopedia of Archaeal and Bacterial Type Strains, Phase II (KMG-II): from individual species to whole genera.</title>
        <authorList>
            <person name="Goeker M."/>
        </authorList>
    </citation>
    <scope>NUCLEOTIDE SEQUENCE [LARGE SCALE GENOMIC DNA]</scope>
    <source>
        <strain evidence="1 2">DSM 45348</strain>
    </source>
</reference>
<dbReference type="EMBL" id="PVZG01000014">
    <property type="protein sequence ID" value="PRY24055.1"/>
    <property type="molecule type" value="Genomic_DNA"/>
</dbReference>
<dbReference type="Proteomes" id="UP000239209">
    <property type="component" value="Unassembled WGS sequence"/>
</dbReference>
<sequence length="85" mass="9681">MVFVREVFERHFSASWAKYQEALAVWQADRIATASGLLGIPAAEVHGGHIVWCHMEHGVPPLEDEAPKITDFPMDGRLRRAVERW</sequence>
<dbReference type="RefSeq" id="WP_106129447.1">
    <property type="nucleotide sequence ID" value="NZ_PVZG01000014.1"/>
</dbReference>
<keyword evidence="2" id="KW-1185">Reference proteome</keyword>